<gene>
    <name evidence="1" type="ORF">FIBSPDRAFT_1042125</name>
</gene>
<sequence length="156" mass="17505">MIHHRTTTTLRPLLRYASTKAKASEDPLAQMHLTPEKLRALISIYHSSANFITPQNLSAAIDDAFLDDPQKIDFDLPEKTAVQLQAEMRARGLRPETGRWGSQGWGANAPVWAAASVREKQVRQALYGSEEAGKPGLDILLEERKRIMKQIKEDSE</sequence>
<dbReference type="AlphaFoldDB" id="A0A166N626"/>
<organism evidence="1 2">
    <name type="scientific">Athelia psychrophila</name>
    <dbReference type="NCBI Taxonomy" id="1759441"/>
    <lineage>
        <taxon>Eukaryota</taxon>
        <taxon>Fungi</taxon>
        <taxon>Dikarya</taxon>
        <taxon>Basidiomycota</taxon>
        <taxon>Agaricomycotina</taxon>
        <taxon>Agaricomycetes</taxon>
        <taxon>Agaricomycetidae</taxon>
        <taxon>Atheliales</taxon>
        <taxon>Atheliaceae</taxon>
        <taxon>Athelia</taxon>
    </lineage>
</organism>
<accession>A0A166N626</accession>
<proteinExistence type="predicted"/>
<keyword evidence="2" id="KW-1185">Reference proteome</keyword>
<dbReference type="Proteomes" id="UP000076532">
    <property type="component" value="Unassembled WGS sequence"/>
</dbReference>
<dbReference type="OrthoDB" id="5597211at2759"/>
<reference evidence="1 2" key="1">
    <citation type="journal article" date="2016" name="Mol. Biol. Evol.">
        <title>Comparative Genomics of Early-Diverging Mushroom-Forming Fungi Provides Insights into the Origins of Lignocellulose Decay Capabilities.</title>
        <authorList>
            <person name="Nagy L.G."/>
            <person name="Riley R."/>
            <person name="Tritt A."/>
            <person name="Adam C."/>
            <person name="Daum C."/>
            <person name="Floudas D."/>
            <person name="Sun H."/>
            <person name="Yadav J.S."/>
            <person name="Pangilinan J."/>
            <person name="Larsson K.H."/>
            <person name="Matsuura K."/>
            <person name="Barry K."/>
            <person name="Labutti K."/>
            <person name="Kuo R."/>
            <person name="Ohm R.A."/>
            <person name="Bhattacharya S.S."/>
            <person name="Shirouzu T."/>
            <person name="Yoshinaga Y."/>
            <person name="Martin F.M."/>
            <person name="Grigoriev I.V."/>
            <person name="Hibbett D.S."/>
        </authorList>
    </citation>
    <scope>NUCLEOTIDE SEQUENCE [LARGE SCALE GENOMIC DNA]</scope>
    <source>
        <strain evidence="1 2">CBS 109695</strain>
    </source>
</reference>
<protein>
    <submittedName>
        <fullName evidence="1">Uncharacterized protein</fullName>
    </submittedName>
</protein>
<name>A0A166N626_9AGAM</name>
<dbReference type="EMBL" id="KV417525">
    <property type="protein sequence ID" value="KZP24681.1"/>
    <property type="molecule type" value="Genomic_DNA"/>
</dbReference>
<evidence type="ECO:0000313" key="1">
    <source>
        <dbReference type="EMBL" id="KZP24681.1"/>
    </source>
</evidence>
<evidence type="ECO:0000313" key="2">
    <source>
        <dbReference type="Proteomes" id="UP000076532"/>
    </source>
</evidence>